<dbReference type="InterPro" id="IPR011623">
    <property type="entry name" value="7TMR_DISM_rcpt_extracell_dom1"/>
</dbReference>
<feature type="transmembrane region" description="Helical" evidence="1">
    <location>
        <begin position="193"/>
        <end position="214"/>
    </location>
</feature>
<feature type="domain" description="7TM-DISM receptor extracellular" evidence="2">
    <location>
        <begin position="168"/>
        <end position="388"/>
    </location>
</feature>
<organism evidence="4 5">
    <name type="scientific">Emticicia aquatilis</name>
    <dbReference type="NCBI Taxonomy" id="1537369"/>
    <lineage>
        <taxon>Bacteria</taxon>
        <taxon>Pseudomonadati</taxon>
        <taxon>Bacteroidota</taxon>
        <taxon>Cytophagia</taxon>
        <taxon>Cytophagales</taxon>
        <taxon>Leadbetterellaceae</taxon>
        <taxon>Emticicia</taxon>
    </lineage>
</organism>
<dbReference type="GO" id="GO:0003677">
    <property type="term" value="F:DNA binding"/>
    <property type="evidence" value="ECO:0007669"/>
    <property type="project" value="InterPro"/>
</dbReference>
<dbReference type="Pfam" id="PF07695">
    <property type="entry name" value="7TMR-DISM_7TM"/>
    <property type="match status" value="1"/>
</dbReference>
<keyword evidence="1" id="KW-0472">Membrane</keyword>
<dbReference type="AlphaFoldDB" id="A0A917DPY1"/>
<feature type="transmembrane region" description="Helical" evidence="1">
    <location>
        <begin position="241"/>
        <end position="262"/>
    </location>
</feature>
<accession>A0A917DPY1</accession>
<evidence type="ECO:0008006" key="6">
    <source>
        <dbReference type="Google" id="ProtNLM"/>
    </source>
</evidence>
<evidence type="ECO:0000259" key="3">
    <source>
        <dbReference type="Pfam" id="PF07696"/>
    </source>
</evidence>
<dbReference type="SUPFAM" id="SSF46894">
    <property type="entry name" value="C-terminal effector domain of the bipartite response regulators"/>
    <property type="match status" value="1"/>
</dbReference>
<protein>
    <recommendedName>
        <fullName evidence="6">7TM-DISM receptor extracellular domain-containing protein</fullName>
    </recommendedName>
</protein>
<comment type="caution">
    <text evidence="4">The sequence shown here is derived from an EMBL/GenBank/DDBJ whole genome shotgun (WGS) entry which is preliminary data.</text>
</comment>
<feature type="transmembrane region" description="Helical" evidence="1">
    <location>
        <begin position="368"/>
        <end position="391"/>
    </location>
</feature>
<feature type="transmembrane region" description="Helical" evidence="1">
    <location>
        <begin position="274"/>
        <end position="294"/>
    </location>
</feature>
<dbReference type="Proteomes" id="UP000609064">
    <property type="component" value="Unassembled WGS sequence"/>
</dbReference>
<name>A0A917DPY1_9BACT</name>
<proteinExistence type="predicted"/>
<dbReference type="Gene3D" id="2.60.40.2380">
    <property type="match status" value="1"/>
</dbReference>
<gene>
    <name evidence="4" type="ORF">GCM10011514_19220</name>
</gene>
<keyword evidence="1" id="KW-0812">Transmembrane</keyword>
<dbReference type="GO" id="GO:0006355">
    <property type="term" value="P:regulation of DNA-templated transcription"/>
    <property type="evidence" value="ECO:0007669"/>
    <property type="project" value="InterPro"/>
</dbReference>
<reference evidence="4" key="2">
    <citation type="submission" date="2020-09" db="EMBL/GenBank/DDBJ databases">
        <authorList>
            <person name="Sun Q."/>
            <person name="Zhou Y."/>
        </authorList>
    </citation>
    <scope>NUCLEOTIDE SEQUENCE</scope>
    <source>
        <strain evidence="4">CGMCC 1.15958</strain>
    </source>
</reference>
<feature type="transmembrane region" description="Helical" evidence="1">
    <location>
        <begin position="165"/>
        <end position="186"/>
    </location>
</feature>
<sequence length="556" mass="64859">MGFSAQSQNIIKLDEAESIKSKDFSILPNKSYTFQQILTDKSLKFKHTDTLATNVTDAYWIKLKVHNPFAYSEKYMVEFLPMADNTLYYFNKNQQKWLSYSNGLMVNNRQRNIWLMPCVLPANETVELYIKANIESFRKATAPIQATVWLEKESYITENEQFIDLATWITVFVFVFFLIYNAYIFYVFRDKTFIYYLVAQIGGIIFILADQFYFNVLLPFRFCVVDAQPNGFVMFHEINGVMFDIGVSMILFGYVQITRLYFDTTNNLPKQDLVLKYLPFGFIAIVIISNVLLFSRIIKAGKLPNLLPNFVIFSTIVCIFYVAILSFRRKHKLARYFLVANGISMSIILVSSFLYLFVDVVRTTDHAIFAKVAIIAQALFLAIALVQRVLLIREELKQKQLETQELVFQNTLQQAQNQYLQEKLEANQRELASNTLYISQKNELLLDLKSSVQHLGENLPDTSQKVIKNIKAVIQNNLHLESDWERFRIHFEQVHPNFFKQLQITHPTLTQYEIRLCAYFHLNLSTKEIANLLNIDPASVRKAKMRLNKKMQVQEN</sequence>
<dbReference type="InterPro" id="IPR011622">
    <property type="entry name" value="7TMR_DISM_rcpt_extracell_dom2"/>
</dbReference>
<dbReference type="InterPro" id="IPR016032">
    <property type="entry name" value="Sig_transdc_resp-reg_C-effctor"/>
</dbReference>
<evidence type="ECO:0000256" key="1">
    <source>
        <dbReference type="SAM" id="Phobius"/>
    </source>
</evidence>
<dbReference type="Pfam" id="PF07696">
    <property type="entry name" value="7TMR-DISMED2"/>
    <property type="match status" value="1"/>
</dbReference>
<dbReference type="EMBL" id="BMKK01000003">
    <property type="protein sequence ID" value="GGD55178.1"/>
    <property type="molecule type" value="Genomic_DNA"/>
</dbReference>
<feature type="transmembrane region" description="Helical" evidence="1">
    <location>
        <begin position="306"/>
        <end position="324"/>
    </location>
</feature>
<feature type="transmembrane region" description="Helical" evidence="1">
    <location>
        <begin position="336"/>
        <end position="356"/>
    </location>
</feature>
<evidence type="ECO:0000313" key="5">
    <source>
        <dbReference type="Proteomes" id="UP000609064"/>
    </source>
</evidence>
<feature type="domain" description="7TM-DISM receptor extracellular" evidence="3">
    <location>
        <begin position="28"/>
        <end position="133"/>
    </location>
</feature>
<evidence type="ECO:0000259" key="2">
    <source>
        <dbReference type="Pfam" id="PF07695"/>
    </source>
</evidence>
<keyword evidence="5" id="KW-1185">Reference proteome</keyword>
<reference evidence="4" key="1">
    <citation type="journal article" date="2014" name="Int. J. Syst. Evol. Microbiol.">
        <title>Complete genome sequence of Corynebacterium casei LMG S-19264T (=DSM 44701T), isolated from a smear-ripened cheese.</title>
        <authorList>
            <consortium name="US DOE Joint Genome Institute (JGI-PGF)"/>
            <person name="Walter F."/>
            <person name="Albersmeier A."/>
            <person name="Kalinowski J."/>
            <person name="Ruckert C."/>
        </authorList>
    </citation>
    <scope>NUCLEOTIDE SEQUENCE</scope>
    <source>
        <strain evidence="4">CGMCC 1.15958</strain>
    </source>
</reference>
<keyword evidence="1" id="KW-1133">Transmembrane helix</keyword>
<evidence type="ECO:0000313" key="4">
    <source>
        <dbReference type="EMBL" id="GGD55178.1"/>
    </source>
</evidence>